<name>A0AC34FFG7_9BILA</name>
<reference evidence="2" key="1">
    <citation type="submission" date="2022-11" db="UniProtKB">
        <authorList>
            <consortium name="WormBaseParasite"/>
        </authorList>
    </citation>
    <scope>IDENTIFICATION</scope>
</reference>
<dbReference type="WBParaSite" id="ES5_v2.g16053.t1">
    <property type="protein sequence ID" value="ES5_v2.g16053.t1"/>
    <property type="gene ID" value="ES5_v2.g16053"/>
</dbReference>
<evidence type="ECO:0000313" key="2">
    <source>
        <dbReference type="WBParaSite" id="ES5_v2.g16053.t1"/>
    </source>
</evidence>
<sequence length="387" mass="43004">MFLYRLQAASKEKKIPTQQNSETSLNLSRITNLKGKNKLTNDSVPTTSKSINNSFYDSFSPKPTVDIRSPPKVDPSFERKLEQWREKNAAEKVSDNKKRRLPAWDEVEMRRHGLVNRFCNRVYGNECPSNPSTVDVSIYDGKNASTPCSQDSFRCTLPDVSSSYYSNFSNPLATSTPRSGYAESTTRTIDEKDDVKSLSPIPKRDQSFAQSVVSQYVPGPLNNTSQQLQRQQFDASQPNQGHQVVAQAPSMTSPMKQSSTPEFVKTASTQVSSNSQRTPNLQSPEPQSIQQPNFDAKSLSPIPKGDQSFAQSVVSQYALEPLNEASQQLQRQQSNSQPTPNLQSPGPQSLQKTAPTQTTSNSQPSQNSVYMESALHNSTYAFQKPGY</sequence>
<organism evidence="1 2">
    <name type="scientific">Panagrolaimus sp. ES5</name>
    <dbReference type="NCBI Taxonomy" id="591445"/>
    <lineage>
        <taxon>Eukaryota</taxon>
        <taxon>Metazoa</taxon>
        <taxon>Ecdysozoa</taxon>
        <taxon>Nematoda</taxon>
        <taxon>Chromadorea</taxon>
        <taxon>Rhabditida</taxon>
        <taxon>Tylenchina</taxon>
        <taxon>Panagrolaimomorpha</taxon>
        <taxon>Panagrolaimoidea</taxon>
        <taxon>Panagrolaimidae</taxon>
        <taxon>Panagrolaimus</taxon>
    </lineage>
</organism>
<accession>A0AC34FFG7</accession>
<protein>
    <submittedName>
        <fullName evidence="2">Uncharacterized protein</fullName>
    </submittedName>
</protein>
<proteinExistence type="predicted"/>
<evidence type="ECO:0000313" key="1">
    <source>
        <dbReference type="Proteomes" id="UP000887579"/>
    </source>
</evidence>
<dbReference type="Proteomes" id="UP000887579">
    <property type="component" value="Unplaced"/>
</dbReference>